<keyword evidence="2" id="KW-1185">Reference proteome</keyword>
<accession>A0A919SVF4</accession>
<comment type="caution">
    <text evidence="1">The sequence shown here is derived from an EMBL/GenBank/DDBJ whole genome shotgun (WGS) entry which is preliminary data.</text>
</comment>
<name>A0A919SVF4_9ACTN</name>
<organism evidence="1 2">
    <name type="scientific">Actinoplanes auranticolor</name>
    <dbReference type="NCBI Taxonomy" id="47988"/>
    <lineage>
        <taxon>Bacteria</taxon>
        <taxon>Bacillati</taxon>
        <taxon>Actinomycetota</taxon>
        <taxon>Actinomycetes</taxon>
        <taxon>Micromonosporales</taxon>
        <taxon>Micromonosporaceae</taxon>
        <taxon>Actinoplanes</taxon>
    </lineage>
</organism>
<reference evidence="1" key="1">
    <citation type="submission" date="2021-03" db="EMBL/GenBank/DDBJ databases">
        <title>Whole genome shotgun sequence of Actinoplanes auranticolor NBRC 12245.</title>
        <authorList>
            <person name="Komaki H."/>
            <person name="Tamura T."/>
        </authorList>
    </citation>
    <scope>NUCLEOTIDE SEQUENCE</scope>
    <source>
        <strain evidence="1">NBRC 12245</strain>
    </source>
</reference>
<proteinExistence type="predicted"/>
<dbReference type="EMBL" id="BOQL01000083">
    <property type="protein sequence ID" value="GIM79605.1"/>
    <property type="molecule type" value="Genomic_DNA"/>
</dbReference>
<protein>
    <submittedName>
        <fullName evidence="1">Uncharacterized protein</fullName>
    </submittedName>
</protein>
<dbReference type="RefSeq" id="WP_212994445.1">
    <property type="nucleotide sequence ID" value="NZ_BAABEA010000043.1"/>
</dbReference>
<dbReference type="AlphaFoldDB" id="A0A919SVF4"/>
<dbReference type="Proteomes" id="UP000681340">
    <property type="component" value="Unassembled WGS sequence"/>
</dbReference>
<evidence type="ECO:0000313" key="1">
    <source>
        <dbReference type="EMBL" id="GIM79605.1"/>
    </source>
</evidence>
<gene>
    <name evidence="1" type="ORF">Aau02nite_86570</name>
</gene>
<sequence>MATLGGQHIGHLRLEVAEPPPGLAPDEASPGLVPALLERIRLTEESTNVVVSAIRRHQTLVNCGFSFCWETTITLARLDGAAGPFWPGTLRFDVS</sequence>
<evidence type="ECO:0000313" key="2">
    <source>
        <dbReference type="Proteomes" id="UP000681340"/>
    </source>
</evidence>